<feature type="region of interest" description="Disordered" evidence="1">
    <location>
        <begin position="1"/>
        <end position="29"/>
    </location>
</feature>
<gene>
    <name evidence="2" type="ORF">E2L05_12205</name>
</gene>
<protein>
    <recommendedName>
        <fullName evidence="4">5-bromo-4-chloroindolyl phosphate hydrolysis protein</fullName>
    </recommendedName>
</protein>
<dbReference type="InterPro" id="IPR018770">
    <property type="entry name" value="ChloroindolylP_hydrolase"/>
</dbReference>
<evidence type="ECO:0000313" key="2">
    <source>
        <dbReference type="EMBL" id="TDL86955.1"/>
    </source>
</evidence>
<reference evidence="2 3" key="1">
    <citation type="submission" date="2019-03" db="EMBL/GenBank/DDBJ databases">
        <title>Rhodobacteraceae bacterium SM1902, a new member of the family Rhodobacteraceae isolated from Yantai.</title>
        <authorList>
            <person name="Sun Y."/>
        </authorList>
    </citation>
    <scope>NUCLEOTIDE SEQUENCE [LARGE SCALE GENOMIC DNA]</scope>
    <source>
        <strain evidence="2 3">SM1902</strain>
    </source>
</reference>
<sequence length="296" mass="31951">MAQRFGGKYSPGGSTASPAPKGSSPFEGAQRSRIGARSNLLFLLPFPFLISAFRAEPIGLALNLGCFGALLLAAWLTRDGIRAEDAYRARKVARKPAIPRKLFASALTGGGLALAGLADGSLTNAVVFGGLGAVLHFGAFGADPLKDKGLGGVEGADRIQNERVERAVKEAEAHLTTMTDAIVRAGDRELSGLVDQFSRTVRKMFRTIEDDPRDLAKARKFMGVYLLGAREATVKFADLYARNRDPQARLDYVALLADLEANYATKTDTLLLDDRTDLDVEIEVLRERLARETPIS</sequence>
<evidence type="ECO:0000313" key="3">
    <source>
        <dbReference type="Proteomes" id="UP000294562"/>
    </source>
</evidence>
<dbReference type="RefSeq" id="WP_133343189.1">
    <property type="nucleotide sequence ID" value="NZ_SMZO01000026.1"/>
</dbReference>
<comment type="caution">
    <text evidence="2">The sequence shown here is derived from an EMBL/GenBank/DDBJ whole genome shotgun (WGS) entry which is preliminary data.</text>
</comment>
<dbReference type="Proteomes" id="UP000294562">
    <property type="component" value="Unassembled WGS sequence"/>
</dbReference>
<organism evidence="2 3">
    <name type="scientific">Meridianimarinicoccus aquatilis</name>
    <dbReference type="NCBI Taxonomy" id="2552766"/>
    <lineage>
        <taxon>Bacteria</taxon>
        <taxon>Pseudomonadati</taxon>
        <taxon>Pseudomonadota</taxon>
        <taxon>Alphaproteobacteria</taxon>
        <taxon>Rhodobacterales</taxon>
        <taxon>Paracoccaceae</taxon>
        <taxon>Meridianimarinicoccus</taxon>
    </lineage>
</organism>
<evidence type="ECO:0008006" key="4">
    <source>
        <dbReference type="Google" id="ProtNLM"/>
    </source>
</evidence>
<accession>A0A4R6ATF6</accession>
<dbReference type="OrthoDB" id="7375296at2"/>
<proteinExistence type="predicted"/>
<dbReference type="EMBL" id="SMZO01000026">
    <property type="protein sequence ID" value="TDL86955.1"/>
    <property type="molecule type" value="Genomic_DNA"/>
</dbReference>
<name>A0A4R6ATF6_9RHOB</name>
<evidence type="ECO:0000256" key="1">
    <source>
        <dbReference type="SAM" id="MobiDB-lite"/>
    </source>
</evidence>
<dbReference type="AlphaFoldDB" id="A0A4R6ATF6"/>
<dbReference type="Pfam" id="PF10112">
    <property type="entry name" value="Halogen_Hydrol"/>
    <property type="match status" value="1"/>
</dbReference>
<keyword evidence="3" id="KW-1185">Reference proteome</keyword>